<proteinExistence type="predicted"/>
<sequence length="309" mass="35556">METINHLFANGELASNIWGYFSNACGIPLLHGDIRTMVMRWWLLKPKNKVHDLILQCLPSNFLWEIWKSRCSHKYEGIRFYSRRVTDQVTHLMRLILIAQFPSINFPPTMPYICELVDKLKPKLDIKLVRWIKPPHNQLKLNVDGCSKGNPRSAGAGSILRDHTGHMIMAFAVYLGNCSNNMAGILSLKIGLRWCLQHGFISFSIESDSLLVIQMVKGNITPFWQIREEITQVQNMTSQGFFQLERIFREGNLVADQLANLGKRNKQKTFFIEDTTLPKQIKSTMKNEVNGSPTFRVRVKKGVFIFYPG</sequence>
<dbReference type="RefSeq" id="XP_075075351.1">
    <property type="nucleotide sequence ID" value="XM_075219250.1"/>
</dbReference>
<organism evidence="1 2">
    <name type="scientific">Nicotiana tabacum</name>
    <name type="common">Common tobacco</name>
    <dbReference type="NCBI Taxonomy" id="4097"/>
    <lineage>
        <taxon>Eukaryota</taxon>
        <taxon>Viridiplantae</taxon>
        <taxon>Streptophyta</taxon>
        <taxon>Embryophyta</taxon>
        <taxon>Tracheophyta</taxon>
        <taxon>Spermatophyta</taxon>
        <taxon>Magnoliopsida</taxon>
        <taxon>eudicotyledons</taxon>
        <taxon>Gunneridae</taxon>
        <taxon>Pentapetalae</taxon>
        <taxon>asterids</taxon>
        <taxon>lamiids</taxon>
        <taxon>Solanales</taxon>
        <taxon>Solanaceae</taxon>
        <taxon>Nicotianoideae</taxon>
        <taxon>Nicotianeae</taxon>
        <taxon>Nicotiana</taxon>
    </lineage>
</organism>
<dbReference type="Proteomes" id="UP000790787">
    <property type="component" value="Chromosome 1"/>
</dbReference>
<reference evidence="2" key="2">
    <citation type="submission" date="2025-08" db="UniProtKB">
        <authorList>
            <consortium name="RefSeq"/>
        </authorList>
    </citation>
    <scope>IDENTIFICATION</scope>
    <source>
        <tissue evidence="2">Leaf</tissue>
    </source>
</reference>
<keyword evidence="1" id="KW-1185">Reference proteome</keyword>
<protein>
    <submittedName>
        <fullName evidence="2">Uncharacterized protein LOC142162699</fullName>
    </submittedName>
</protein>
<reference evidence="1" key="1">
    <citation type="journal article" date="2014" name="Nat. Commun.">
        <title>The tobacco genome sequence and its comparison with those of tomato and potato.</title>
        <authorList>
            <person name="Sierro N."/>
            <person name="Battey J.N."/>
            <person name="Ouadi S."/>
            <person name="Bakaher N."/>
            <person name="Bovet L."/>
            <person name="Willig A."/>
            <person name="Goepfert S."/>
            <person name="Peitsch M.C."/>
            <person name="Ivanov N.V."/>
        </authorList>
    </citation>
    <scope>NUCLEOTIDE SEQUENCE [LARGE SCALE GENOMIC DNA]</scope>
</reference>
<name>A0AC58RRJ0_TOBAC</name>
<evidence type="ECO:0000313" key="1">
    <source>
        <dbReference type="Proteomes" id="UP000790787"/>
    </source>
</evidence>
<evidence type="ECO:0000313" key="2">
    <source>
        <dbReference type="RefSeq" id="XP_075075351.1"/>
    </source>
</evidence>
<gene>
    <name evidence="2" type="primary">LOC142162699</name>
</gene>
<accession>A0AC58RRJ0</accession>